<keyword evidence="4" id="KW-1185">Reference proteome</keyword>
<evidence type="ECO:0000256" key="1">
    <source>
        <dbReference type="ARBA" id="ARBA00022603"/>
    </source>
</evidence>
<dbReference type="Gene3D" id="3.40.50.150">
    <property type="entry name" value="Vaccinia Virus protein VP39"/>
    <property type="match status" value="1"/>
</dbReference>
<dbReference type="GO" id="GO:0008168">
    <property type="term" value="F:methyltransferase activity"/>
    <property type="evidence" value="ECO:0007669"/>
    <property type="project" value="UniProtKB-KW"/>
</dbReference>
<dbReference type="PANTHER" id="PTHR43619:SF2">
    <property type="entry name" value="S-ADENOSYL-L-METHIONINE-DEPENDENT METHYLTRANSFERASES SUPERFAMILY PROTEIN"/>
    <property type="match status" value="1"/>
</dbReference>
<dbReference type="InterPro" id="IPR016874">
    <property type="entry name" value="TcmP-like"/>
</dbReference>
<accession>A0ABP9BU12</accession>
<evidence type="ECO:0000313" key="4">
    <source>
        <dbReference type="Proteomes" id="UP001501411"/>
    </source>
</evidence>
<dbReference type="RefSeq" id="WP_345232913.1">
    <property type="nucleotide sequence ID" value="NZ_BAABIQ010000041.1"/>
</dbReference>
<dbReference type="EMBL" id="BAABIQ010000041">
    <property type="protein sequence ID" value="GAA4800134.1"/>
    <property type="molecule type" value="Genomic_DNA"/>
</dbReference>
<keyword evidence="2" id="KW-0808">Transferase</keyword>
<dbReference type="SUPFAM" id="SSF53335">
    <property type="entry name" value="S-adenosyl-L-methionine-dependent methyltransferases"/>
    <property type="match status" value="1"/>
</dbReference>
<protein>
    <submittedName>
        <fullName evidence="3">Class I SAM-dependent methyltransferase</fullName>
    </submittedName>
</protein>
<gene>
    <name evidence="3" type="ORF">GCM10023231_31120</name>
</gene>
<organism evidence="3 4">
    <name type="scientific">Olivibacter ginsenosidimutans</name>
    <dbReference type="NCBI Taxonomy" id="1176537"/>
    <lineage>
        <taxon>Bacteria</taxon>
        <taxon>Pseudomonadati</taxon>
        <taxon>Bacteroidota</taxon>
        <taxon>Sphingobacteriia</taxon>
        <taxon>Sphingobacteriales</taxon>
        <taxon>Sphingobacteriaceae</taxon>
        <taxon>Olivibacter</taxon>
    </lineage>
</organism>
<evidence type="ECO:0000256" key="2">
    <source>
        <dbReference type="ARBA" id="ARBA00022679"/>
    </source>
</evidence>
<reference evidence="4" key="1">
    <citation type="journal article" date="2019" name="Int. J. Syst. Evol. Microbiol.">
        <title>The Global Catalogue of Microorganisms (GCM) 10K type strain sequencing project: providing services to taxonomists for standard genome sequencing and annotation.</title>
        <authorList>
            <consortium name="The Broad Institute Genomics Platform"/>
            <consortium name="The Broad Institute Genome Sequencing Center for Infectious Disease"/>
            <person name="Wu L."/>
            <person name="Ma J."/>
        </authorList>
    </citation>
    <scope>NUCLEOTIDE SEQUENCE [LARGE SCALE GENOMIC DNA]</scope>
    <source>
        <strain evidence="4">JCM 18200</strain>
    </source>
</reference>
<proteinExistence type="predicted"/>
<dbReference type="GO" id="GO:0032259">
    <property type="term" value="P:methylation"/>
    <property type="evidence" value="ECO:0007669"/>
    <property type="project" value="UniProtKB-KW"/>
</dbReference>
<sequence length="275" mass="32002">MEKIHVHIEDDIADTLFITLYAKSEASKQKSPLITDDIACDLVDRIDYDFSKYKNKSASIIGVAIRSAHFDQMIKTFIAAHERPVIVLPGCGLDSRVHRLGKVAEKATFYELDLLEVTNLRKRLMPPLAHEEYMAASILTTDWMDNILVKHPHGDFMFVIEGVLMYFSEKENRLVFSELAKRFKGAEIHFDMLNKWMSTKSSIHDTVRKTKATFKFGIDDDREIEKWHPNLRFIRSYLFNDFRGGRRMGLVLWLLMHVIPVFKKSSRLLMYKIGE</sequence>
<evidence type="ECO:0000313" key="3">
    <source>
        <dbReference type="EMBL" id="GAA4800134.1"/>
    </source>
</evidence>
<dbReference type="PANTHER" id="PTHR43619">
    <property type="entry name" value="S-ADENOSYL-L-METHIONINE-DEPENDENT METHYLTRANSFERASE YKTD-RELATED"/>
    <property type="match status" value="1"/>
</dbReference>
<name>A0ABP9BU12_9SPHI</name>
<dbReference type="Proteomes" id="UP001501411">
    <property type="component" value="Unassembled WGS sequence"/>
</dbReference>
<comment type="caution">
    <text evidence="3">The sequence shown here is derived from an EMBL/GenBank/DDBJ whole genome shotgun (WGS) entry which is preliminary data.</text>
</comment>
<dbReference type="InterPro" id="IPR029063">
    <property type="entry name" value="SAM-dependent_MTases_sf"/>
</dbReference>
<dbReference type="Pfam" id="PF04072">
    <property type="entry name" value="LCM"/>
    <property type="match status" value="1"/>
</dbReference>
<dbReference type="PIRSF" id="PIRSF028177">
    <property type="entry name" value="Polyketide_synth_Omtfrase_TcmP"/>
    <property type="match status" value="1"/>
</dbReference>
<dbReference type="InterPro" id="IPR007213">
    <property type="entry name" value="Ppm1/Ppm2/Tcmp"/>
</dbReference>
<keyword evidence="1 3" id="KW-0489">Methyltransferase</keyword>